<dbReference type="SUPFAM" id="SSF52540">
    <property type="entry name" value="P-loop containing nucleoside triphosphate hydrolases"/>
    <property type="match status" value="1"/>
</dbReference>
<dbReference type="Gene3D" id="3.40.50.300">
    <property type="entry name" value="P-loop containing nucleotide triphosphate hydrolases"/>
    <property type="match status" value="1"/>
</dbReference>
<dbReference type="AlphaFoldDB" id="A0A3G3IHN7"/>
<protein>
    <submittedName>
        <fullName evidence="6">GTP-binding protein</fullName>
    </submittedName>
</protein>
<dbReference type="NCBIfam" id="TIGR00231">
    <property type="entry name" value="small_GTP"/>
    <property type="match status" value="1"/>
</dbReference>
<feature type="coiled-coil region" evidence="3">
    <location>
        <begin position="1"/>
        <end position="28"/>
    </location>
</feature>
<feature type="domain" description="TGS" evidence="5">
    <location>
        <begin position="292"/>
        <end position="367"/>
    </location>
</feature>
<dbReference type="SUPFAM" id="SSF81271">
    <property type="entry name" value="TGS-like"/>
    <property type="match status" value="1"/>
</dbReference>
<name>A0A3G3IHN7_9ARCH</name>
<organism evidence="6 7">
    <name type="scientific">Methanomethylophilus alvi</name>
    <dbReference type="NCBI Taxonomy" id="1291540"/>
    <lineage>
        <taxon>Archaea</taxon>
        <taxon>Methanobacteriati</taxon>
        <taxon>Thermoplasmatota</taxon>
        <taxon>Thermoplasmata</taxon>
        <taxon>Methanomassiliicoccales</taxon>
        <taxon>Methanomethylophilaceae</taxon>
        <taxon>Methanomethylophilus</taxon>
    </lineage>
</organism>
<dbReference type="GeneID" id="41322026"/>
<dbReference type="InterPro" id="IPR005225">
    <property type="entry name" value="Small_GTP-bd"/>
</dbReference>
<dbReference type="FunFam" id="3.10.20.30:FF:000003">
    <property type="entry name" value="Developmentally-regulated GTP-binding protein 1"/>
    <property type="match status" value="1"/>
</dbReference>
<keyword evidence="1" id="KW-0547">Nucleotide-binding</keyword>
<proteinExistence type="predicted"/>
<keyword evidence="2" id="KW-0342">GTP-binding</keyword>
<dbReference type="InterPro" id="IPR012675">
    <property type="entry name" value="Beta-grasp_dom_sf"/>
</dbReference>
<dbReference type="InterPro" id="IPR006073">
    <property type="entry name" value="GTP-bd"/>
</dbReference>
<dbReference type="CDD" id="cd01896">
    <property type="entry name" value="DRG"/>
    <property type="match status" value="1"/>
</dbReference>
<accession>A0A3G3IHN7</accession>
<dbReference type="Pfam" id="PF01926">
    <property type="entry name" value="MMR_HSR1"/>
    <property type="match status" value="1"/>
</dbReference>
<dbReference type="Pfam" id="PF02824">
    <property type="entry name" value="TGS"/>
    <property type="match status" value="1"/>
</dbReference>
<evidence type="ECO:0000256" key="2">
    <source>
        <dbReference type="ARBA" id="ARBA00023134"/>
    </source>
</evidence>
<dbReference type="CDD" id="cd01666">
    <property type="entry name" value="TGS_DRG"/>
    <property type="match status" value="1"/>
</dbReference>
<dbReference type="PRINTS" id="PR00326">
    <property type="entry name" value="GTP1OBG"/>
</dbReference>
<dbReference type="InterPro" id="IPR031167">
    <property type="entry name" value="G_OBG"/>
</dbReference>
<dbReference type="Proteomes" id="UP000273278">
    <property type="component" value="Chromosome"/>
</dbReference>
<dbReference type="Pfam" id="PF16897">
    <property type="entry name" value="MMR_HSR1_Xtn"/>
    <property type="match status" value="1"/>
</dbReference>
<dbReference type="InterPro" id="IPR045001">
    <property type="entry name" value="DRG"/>
</dbReference>
<dbReference type="OMA" id="SAKHPGQ"/>
<dbReference type="EMBL" id="CP017686">
    <property type="protein sequence ID" value="AYQ55377.1"/>
    <property type="molecule type" value="Genomic_DNA"/>
</dbReference>
<evidence type="ECO:0000256" key="1">
    <source>
        <dbReference type="ARBA" id="ARBA00022741"/>
    </source>
</evidence>
<gene>
    <name evidence="6" type="ORF">BKD89_06145</name>
</gene>
<sequence>MATIEEQIEELEKEIANTKKNKATEAHIGKLKAKIAKLAMEKEKRLETIKAGGGSKGFYVKKAGNATVALVGFPSVGKSTLLNQLTGAHSEVGAYHFTTLDVVPGVMEYNHAKIQILDMPGLIKDASRGKGRGREVIAAARSADIILLVVDIFNPDLRVLLKELYNSAIRLNQHAPDVNITTAQQGGIIVKPTLKLTKITVDTIKDMVAAYGHINATVVVREDIDVEQMLDVLAGNRVYIKAVMAINKVDLAKPGQLEAVQEMHRQYKSVGVSAATGYNMDALKQEIYDQIDMIRIYLKPQGQEADMKEPLIVKRGNSVGDVCELIHRDFKNAFRYAMVWGKSAKFPGQTVGMDHIVEDEDILCIIVKRS</sequence>
<evidence type="ECO:0000313" key="7">
    <source>
        <dbReference type="Proteomes" id="UP000273278"/>
    </source>
</evidence>
<dbReference type="InterPro" id="IPR031662">
    <property type="entry name" value="GTP-binding_2"/>
</dbReference>
<evidence type="ECO:0000259" key="4">
    <source>
        <dbReference type="PROSITE" id="PS51710"/>
    </source>
</evidence>
<dbReference type="Gene3D" id="3.10.20.30">
    <property type="match status" value="1"/>
</dbReference>
<dbReference type="PROSITE" id="PS51880">
    <property type="entry name" value="TGS"/>
    <property type="match status" value="1"/>
</dbReference>
<dbReference type="InterPro" id="IPR012676">
    <property type="entry name" value="TGS-like"/>
</dbReference>
<evidence type="ECO:0000259" key="5">
    <source>
        <dbReference type="PROSITE" id="PS51880"/>
    </source>
</evidence>
<dbReference type="GO" id="GO:0003924">
    <property type="term" value="F:GTPase activity"/>
    <property type="evidence" value="ECO:0007669"/>
    <property type="project" value="InterPro"/>
</dbReference>
<dbReference type="InterPro" id="IPR027417">
    <property type="entry name" value="P-loop_NTPase"/>
</dbReference>
<dbReference type="InterPro" id="IPR004095">
    <property type="entry name" value="TGS"/>
</dbReference>
<reference evidence="6 7" key="1">
    <citation type="submission" date="2016-10" db="EMBL/GenBank/DDBJ databases">
        <title>Complete genome of the TMA-utilizing, human hosted archaeon Methanomethylophilus alvus Gen. nov, sp. nov., strain Mx-05, derived from a pure culture.</title>
        <authorList>
            <person name="Brugere J.-F."/>
            <person name="Ben Hania W."/>
            <person name="Chaudhary P.P."/>
            <person name="Gaci N."/>
            <person name="Borrel G."/>
            <person name="Cao Van Tuat L."/>
            <person name="Fardeau M.-L."/>
            <person name="Harris H.M.B."/>
            <person name="O'Toole P.W."/>
            <person name="Ollivier B."/>
        </authorList>
    </citation>
    <scope>NUCLEOTIDE SEQUENCE [LARGE SCALE GENOMIC DNA]</scope>
    <source>
        <strain evidence="6 7">Mx-05</strain>
    </source>
</reference>
<dbReference type="RefSeq" id="WP_015505136.1">
    <property type="nucleotide sequence ID" value="NZ_CAYARL010000026.1"/>
</dbReference>
<dbReference type="GO" id="GO:0005525">
    <property type="term" value="F:GTP binding"/>
    <property type="evidence" value="ECO:0007669"/>
    <property type="project" value="UniProtKB-KW"/>
</dbReference>
<keyword evidence="3" id="KW-0175">Coiled coil</keyword>
<dbReference type="PROSITE" id="PS51710">
    <property type="entry name" value="G_OBG"/>
    <property type="match status" value="1"/>
</dbReference>
<evidence type="ECO:0000313" key="6">
    <source>
        <dbReference type="EMBL" id="AYQ55377.1"/>
    </source>
</evidence>
<dbReference type="PANTHER" id="PTHR43127">
    <property type="entry name" value="DEVELOPMENTALLY-REGULATED GTP-BINDING PROTEIN 2"/>
    <property type="match status" value="1"/>
</dbReference>
<feature type="domain" description="OBG-type G" evidence="4">
    <location>
        <begin position="66"/>
        <end position="292"/>
    </location>
</feature>
<evidence type="ECO:0000256" key="3">
    <source>
        <dbReference type="SAM" id="Coils"/>
    </source>
</evidence>